<sequence>MLVESYRVNQMDSDKQMKPRRDYRPNKWLTNSAMDIWYGNKTFIDIVWREFSDLMYKLTERDDRSINFEEYHPNEVEETTTHPFTDEIIKVDIRLSNSTNETTYTIYYDHPSNLTMFKSIT</sequence>
<dbReference type="EMBL" id="CADEBC010000346">
    <property type="protein sequence ID" value="CAB3228795.1"/>
    <property type="molecule type" value="Genomic_DNA"/>
</dbReference>
<name>A0A8S0ZCZ7_ARCPL</name>
<evidence type="ECO:0000313" key="2">
    <source>
        <dbReference type="Proteomes" id="UP000494106"/>
    </source>
</evidence>
<reference evidence="1 2" key="1">
    <citation type="submission" date="2020-04" db="EMBL/GenBank/DDBJ databases">
        <authorList>
            <person name="Wallbank WR R."/>
            <person name="Pardo Diaz C."/>
            <person name="Kozak K."/>
            <person name="Martin S."/>
            <person name="Jiggins C."/>
            <person name="Moest M."/>
            <person name="Warren A I."/>
            <person name="Byers J.R.P. K."/>
            <person name="Montejo-Kovacevich G."/>
            <person name="Yen C E."/>
        </authorList>
    </citation>
    <scope>NUCLEOTIDE SEQUENCE [LARGE SCALE GENOMIC DNA]</scope>
</reference>
<comment type="caution">
    <text evidence="1">The sequence shown here is derived from an EMBL/GenBank/DDBJ whole genome shotgun (WGS) entry which is preliminary data.</text>
</comment>
<gene>
    <name evidence="1" type="ORF">APLA_LOCUS3795</name>
</gene>
<dbReference type="AlphaFoldDB" id="A0A8S0ZCZ7"/>
<protein>
    <submittedName>
        <fullName evidence="1">Uncharacterized protein</fullName>
    </submittedName>
</protein>
<evidence type="ECO:0000313" key="1">
    <source>
        <dbReference type="EMBL" id="CAB3228795.1"/>
    </source>
</evidence>
<dbReference type="OrthoDB" id="7423251at2759"/>
<keyword evidence="2" id="KW-1185">Reference proteome</keyword>
<proteinExistence type="predicted"/>
<organism evidence="1 2">
    <name type="scientific">Arctia plantaginis</name>
    <name type="common">Wood tiger moth</name>
    <name type="synonym">Phalaena plantaginis</name>
    <dbReference type="NCBI Taxonomy" id="874455"/>
    <lineage>
        <taxon>Eukaryota</taxon>
        <taxon>Metazoa</taxon>
        <taxon>Ecdysozoa</taxon>
        <taxon>Arthropoda</taxon>
        <taxon>Hexapoda</taxon>
        <taxon>Insecta</taxon>
        <taxon>Pterygota</taxon>
        <taxon>Neoptera</taxon>
        <taxon>Endopterygota</taxon>
        <taxon>Lepidoptera</taxon>
        <taxon>Glossata</taxon>
        <taxon>Ditrysia</taxon>
        <taxon>Noctuoidea</taxon>
        <taxon>Erebidae</taxon>
        <taxon>Arctiinae</taxon>
        <taxon>Arctia</taxon>
    </lineage>
</organism>
<dbReference type="Proteomes" id="UP000494106">
    <property type="component" value="Unassembled WGS sequence"/>
</dbReference>
<accession>A0A8S0ZCZ7</accession>